<feature type="transmembrane region" description="Helical" evidence="1">
    <location>
        <begin position="73"/>
        <end position="91"/>
    </location>
</feature>
<organism evidence="2 3">
    <name type="scientific">Pseudogulbenkiania subflava DSM 22618</name>
    <dbReference type="NCBI Taxonomy" id="1123014"/>
    <lineage>
        <taxon>Bacteria</taxon>
        <taxon>Pseudomonadati</taxon>
        <taxon>Pseudomonadota</taxon>
        <taxon>Betaproteobacteria</taxon>
        <taxon>Neisseriales</taxon>
        <taxon>Chromobacteriaceae</taxon>
        <taxon>Pseudogulbenkiania</taxon>
    </lineage>
</organism>
<keyword evidence="1" id="KW-0472">Membrane</keyword>
<dbReference type="Proteomes" id="UP000192920">
    <property type="component" value="Unassembled WGS sequence"/>
</dbReference>
<feature type="transmembrane region" description="Helical" evidence="1">
    <location>
        <begin position="6"/>
        <end position="24"/>
    </location>
</feature>
<dbReference type="InterPro" id="IPR006750">
    <property type="entry name" value="YdcZ"/>
</dbReference>
<dbReference type="GO" id="GO:0005886">
    <property type="term" value="C:plasma membrane"/>
    <property type="evidence" value="ECO:0007669"/>
    <property type="project" value="TreeGrafter"/>
</dbReference>
<feature type="transmembrane region" description="Helical" evidence="1">
    <location>
        <begin position="31"/>
        <end position="53"/>
    </location>
</feature>
<dbReference type="AlphaFoldDB" id="A0A1Y6C4B4"/>
<feature type="transmembrane region" description="Helical" evidence="1">
    <location>
        <begin position="98"/>
        <end position="117"/>
    </location>
</feature>
<evidence type="ECO:0000256" key="1">
    <source>
        <dbReference type="SAM" id="Phobius"/>
    </source>
</evidence>
<dbReference type="PANTHER" id="PTHR34821">
    <property type="entry name" value="INNER MEMBRANE PROTEIN YDCZ"/>
    <property type="match status" value="1"/>
</dbReference>
<name>A0A1Y6C4B4_9NEIS</name>
<accession>A0A1Y6C4B4</accession>
<dbReference type="PANTHER" id="PTHR34821:SF2">
    <property type="entry name" value="INNER MEMBRANE PROTEIN YDCZ"/>
    <property type="match status" value="1"/>
</dbReference>
<dbReference type="STRING" id="1123014.SAMN02745746_03322"/>
<keyword evidence="1" id="KW-1133">Transmembrane helix</keyword>
<dbReference type="Pfam" id="PF04657">
    <property type="entry name" value="DMT_YdcZ"/>
    <property type="match status" value="1"/>
</dbReference>
<evidence type="ECO:0000313" key="2">
    <source>
        <dbReference type="EMBL" id="SMF44597.1"/>
    </source>
</evidence>
<reference evidence="3" key="1">
    <citation type="submission" date="2017-04" db="EMBL/GenBank/DDBJ databases">
        <authorList>
            <person name="Varghese N."/>
            <person name="Submissions S."/>
        </authorList>
    </citation>
    <scope>NUCLEOTIDE SEQUENCE [LARGE SCALE GENOMIC DNA]</scope>
    <source>
        <strain evidence="3">DSM 22618</strain>
    </source>
</reference>
<keyword evidence="3" id="KW-1185">Reference proteome</keyword>
<protein>
    <submittedName>
        <fullName evidence="2">Transporter family-2 protein</fullName>
    </submittedName>
</protein>
<feature type="transmembrane region" description="Helical" evidence="1">
    <location>
        <begin position="123"/>
        <end position="142"/>
    </location>
</feature>
<keyword evidence="1" id="KW-0812">Transmembrane</keyword>
<sequence>MNAYLVFPLLTAAGVALVMQNLLMVRMTESVSTVIITLVINSAMGLALLLGTLLARNGWAGVSETIQAIRPWVVLPGLLGSFFVFAGIVGYQSVGASVTIAVLVASQLGTGLLADAYKAQTPPSALSLLGAALLVAGAVLILRGKG</sequence>
<gene>
    <name evidence="2" type="ORF">SAMN02745746_03322</name>
</gene>
<dbReference type="EMBL" id="FXAG01000021">
    <property type="protein sequence ID" value="SMF44597.1"/>
    <property type="molecule type" value="Genomic_DNA"/>
</dbReference>
<evidence type="ECO:0000313" key="3">
    <source>
        <dbReference type="Proteomes" id="UP000192920"/>
    </source>
</evidence>
<proteinExistence type="predicted"/>